<evidence type="ECO:0000313" key="21">
    <source>
        <dbReference type="Proteomes" id="UP001230051"/>
    </source>
</evidence>
<keyword evidence="10" id="KW-0809">Transit peptide</keyword>
<dbReference type="SUPFAM" id="SSF54060">
    <property type="entry name" value="His-Me finger endonucleases"/>
    <property type="match status" value="1"/>
</dbReference>
<dbReference type="FunFam" id="3.40.570.10:FF:000003">
    <property type="entry name" value="Nuclease EXOG, mitochondrial"/>
    <property type="match status" value="1"/>
</dbReference>
<dbReference type="EMBL" id="JAGXEW010000004">
    <property type="protein sequence ID" value="KAK1171981.1"/>
    <property type="molecule type" value="Genomic_DNA"/>
</dbReference>
<dbReference type="InterPro" id="IPR044925">
    <property type="entry name" value="His-Me_finger_sf"/>
</dbReference>
<evidence type="ECO:0000256" key="11">
    <source>
        <dbReference type="ARBA" id="ARBA00023128"/>
    </source>
</evidence>
<keyword evidence="21" id="KW-1185">Reference proteome</keyword>
<dbReference type="GO" id="GO:0006309">
    <property type="term" value="P:apoptotic DNA fragmentation"/>
    <property type="evidence" value="ECO:0007669"/>
    <property type="project" value="TreeGrafter"/>
</dbReference>
<dbReference type="AlphaFoldDB" id="A0AAD8GD31"/>
<feature type="domain" description="ENPP1-3/EXOG-like endonuclease/phosphodiesterase" evidence="18">
    <location>
        <begin position="72"/>
        <end position="282"/>
    </location>
</feature>
<evidence type="ECO:0000256" key="15">
    <source>
        <dbReference type="ARBA" id="ARBA00081050"/>
    </source>
</evidence>
<evidence type="ECO:0000256" key="12">
    <source>
        <dbReference type="ARBA" id="ARBA00023136"/>
    </source>
</evidence>
<keyword evidence="9" id="KW-0378">Hydrolase</keyword>
<evidence type="ECO:0000256" key="8">
    <source>
        <dbReference type="ARBA" id="ARBA00022792"/>
    </source>
</evidence>
<dbReference type="PANTHER" id="PTHR13966:SF19">
    <property type="entry name" value="NUCLEASE EXOG, MITOCHONDRIAL"/>
    <property type="match status" value="1"/>
</dbReference>
<feature type="domain" description="DNA/RNA non-specific endonuclease/pyrophosphatase/phosphodiesterase" evidence="19">
    <location>
        <begin position="71"/>
        <end position="282"/>
    </location>
</feature>
<dbReference type="Pfam" id="PF01223">
    <property type="entry name" value="Endonuclease_NS"/>
    <property type="match status" value="1"/>
</dbReference>
<sequence>MSARWKPLFRYGFLGGFVWGAAVTTASCATALHLYQRTDFAQLPEEDSTEPLEDRELCRYGLPLTGAEIRYYSNHTLSYDQTKRIPRWVLEHISREKLLGKADRKHCRFKPDPNVPPLFTAVNEDYLRSGWSRGHMAPAGDNKCSGQSMAETFYLSNIVPQNFENNAGFWNRLEMYCRELTERFENVWIISGPLTLPEVGSDGKKTVTYQVIGKGNVAVPTHLYKVILAHRSATSSEPLALGSFVVPNKPIGFDRPLTDFQVSLVDLEKMSGLSFFPLLDKTQAVQSICDADPCKLMGFKEFTLYITSRKVNSARTLPRLEKAMCELKELAIEPDAYLLNLYEAKKKELAGAVSREDKSG</sequence>
<dbReference type="InterPro" id="IPR040255">
    <property type="entry name" value="Non-specific_endonuclease"/>
</dbReference>
<comment type="function">
    <text evidence="13">Endo/exonuclease with nicking activity towards supercoiled DNA, a preference for single-stranded DNA and 5'-3' exonuclease activity.</text>
</comment>
<evidence type="ECO:0000256" key="7">
    <source>
        <dbReference type="ARBA" id="ARBA00022759"/>
    </source>
</evidence>
<evidence type="ECO:0000259" key="18">
    <source>
        <dbReference type="SMART" id="SM00477"/>
    </source>
</evidence>
<comment type="subunit">
    <text evidence="4">Homodimer.</text>
</comment>
<dbReference type="GO" id="GO:0008409">
    <property type="term" value="F:5'-3' exonuclease activity"/>
    <property type="evidence" value="ECO:0007669"/>
    <property type="project" value="TreeGrafter"/>
</dbReference>
<keyword evidence="12" id="KW-0472">Membrane</keyword>
<dbReference type="SMART" id="SM00892">
    <property type="entry name" value="Endonuclease_NS"/>
    <property type="match status" value="1"/>
</dbReference>
<keyword evidence="8" id="KW-0999">Mitochondrion inner membrane</keyword>
<evidence type="ECO:0000313" key="20">
    <source>
        <dbReference type="EMBL" id="KAK1171981.1"/>
    </source>
</evidence>
<dbReference type="Gene3D" id="6.10.250.1250">
    <property type="match status" value="1"/>
</dbReference>
<evidence type="ECO:0000256" key="16">
    <source>
        <dbReference type="PIRSR" id="PIRSR640255-1"/>
    </source>
</evidence>
<dbReference type="GO" id="GO:0004521">
    <property type="term" value="F:RNA endonuclease activity"/>
    <property type="evidence" value="ECO:0007669"/>
    <property type="project" value="TreeGrafter"/>
</dbReference>
<evidence type="ECO:0000256" key="4">
    <source>
        <dbReference type="ARBA" id="ARBA00011738"/>
    </source>
</evidence>
<keyword evidence="6 17" id="KW-0479">Metal-binding</keyword>
<dbReference type="InterPro" id="IPR041003">
    <property type="entry name" value="Exog_C"/>
</dbReference>
<comment type="subcellular location">
    <subcellularLocation>
        <location evidence="2">Mitochondrion inner membrane</location>
    </subcellularLocation>
</comment>
<evidence type="ECO:0000256" key="5">
    <source>
        <dbReference type="ARBA" id="ARBA00022722"/>
    </source>
</evidence>
<accession>A0AAD8GD31</accession>
<evidence type="ECO:0000256" key="14">
    <source>
        <dbReference type="ARBA" id="ARBA00074243"/>
    </source>
</evidence>
<gene>
    <name evidence="20" type="ORF">AOXY_G4444</name>
</gene>
<dbReference type="InterPro" id="IPR020821">
    <property type="entry name" value="ENPP1-3/EXOG-like_nuc-like"/>
</dbReference>
<dbReference type="InterPro" id="IPR044929">
    <property type="entry name" value="DNA/RNA_non-sp_Endonuclease_sf"/>
</dbReference>
<protein>
    <recommendedName>
        <fullName evidence="14">Nuclease EXOG, mitochondrial</fullName>
    </recommendedName>
    <alternativeName>
        <fullName evidence="15">Endonuclease G-like 1</fullName>
    </alternativeName>
</protein>
<keyword evidence="5" id="KW-0540">Nuclease</keyword>
<name>A0AAD8GD31_ACIOX</name>
<dbReference type="GO" id="GO:0003676">
    <property type="term" value="F:nucleic acid binding"/>
    <property type="evidence" value="ECO:0007669"/>
    <property type="project" value="InterPro"/>
</dbReference>
<dbReference type="Gene3D" id="3.40.570.10">
    <property type="entry name" value="Extracellular Endonuclease, subunit A"/>
    <property type="match status" value="1"/>
</dbReference>
<comment type="caution">
    <text evidence="20">The sequence shown here is derived from an EMBL/GenBank/DDBJ whole genome shotgun (WGS) entry which is preliminary data.</text>
</comment>
<dbReference type="SMART" id="SM00477">
    <property type="entry name" value="NUC"/>
    <property type="match status" value="1"/>
</dbReference>
<evidence type="ECO:0000256" key="6">
    <source>
        <dbReference type="ARBA" id="ARBA00022723"/>
    </source>
</evidence>
<evidence type="ECO:0000256" key="3">
    <source>
        <dbReference type="ARBA" id="ARBA00010052"/>
    </source>
</evidence>
<organism evidence="20 21">
    <name type="scientific">Acipenser oxyrinchus oxyrinchus</name>
    <dbReference type="NCBI Taxonomy" id="40147"/>
    <lineage>
        <taxon>Eukaryota</taxon>
        <taxon>Metazoa</taxon>
        <taxon>Chordata</taxon>
        <taxon>Craniata</taxon>
        <taxon>Vertebrata</taxon>
        <taxon>Euteleostomi</taxon>
        <taxon>Actinopterygii</taxon>
        <taxon>Chondrostei</taxon>
        <taxon>Acipenseriformes</taxon>
        <taxon>Acipenseridae</taxon>
        <taxon>Acipenser</taxon>
    </lineage>
</organism>
<dbReference type="Pfam" id="PF18026">
    <property type="entry name" value="Exog_C"/>
    <property type="match status" value="1"/>
</dbReference>
<evidence type="ECO:0000259" key="19">
    <source>
        <dbReference type="SMART" id="SM00892"/>
    </source>
</evidence>
<keyword evidence="7" id="KW-0255">Endonuclease</keyword>
<dbReference type="GO" id="GO:0005743">
    <property type="term" value="C:mitochondrial inner membrane"/>
    <property type="evidence" value="ECO:0007669"/>
    <property type="project" value="UniProtKB-SubCell"/>
</dbReference>
<evidence type="ECO:0000256" key="2">
    <source>
        <dbReference type="ARBA" id="ARBA00004273"/>
    </source>
</evidence>
<comment type="similarity">
    <text evidence="3">Belongs to the DNA/RNA non-specific endonuclease family.</text>
</comment>
<dbReference type="PANTHER" id="PTHR13966">
    <property type="entry name" value="ENDONUCLEASE RELATED"/>
    <property type="match status" value="1"/>
</dbReference>
<proteinExistence type="inferred from homology"/>
<dbReference type="PROSITE" id="PS51257">
    <property type="entry name" value="PROKAR_LIPOPROTEIN"/>
    <property type="match status" value="1"/>
</dbReference>
<comment type="cofactor">
    <cofactor evidence="1">
        <name>a divalent metal cation</name>
        <dbReference type="ChEBI" id="CHEBI:60240"/>
    </cofactor>
</comment>
<evidence type="ECO:0000256" key="9">
    <source>
        <dbReference type="ARBA" id="ARBA00022801"/>
    </source>
</evidence>
<dbReference type="CDD" id="cd00091">
    <property type="entry name" value="NUC"/>
    <property type="match status" value="1"/>
</dbReference>
<dbReference type="GO" id="GO:0005634">
    <property type="term" value="C:nucleus"/>
    <property type="evidence" value="ECO:0007669"/>
    <property type="project" value="TreeGrafter"/>
</dbReference>
<feature type="binding site" evidence="17">
    <location>
        <position position="166"/>
    </location>
    <ligand>
        <name>Mg(2+)</name>
        <dbReference type="ChEBI" id="CHEBI:18420"/>
        <note>catalytic</note>
    </ligand>
</feature>
<feature type="active site" description="Proton acceptor" evidence="16">
    <location>
        <position position="135"/>
    </location>
</feature>
<evidence type="ECO:0000256" key="17">
    <source>
        <dbReference type="PIRSR" id="PIRSR640255-2"/>
    </source>
</evidence>
<dbReference type="InterPro" id="IPR001604">
    <property type="entry name" value="Endo_G_ENPP1-like_dom"/>
</dbReference>
<reference evidence="20" key="1">
    <citation type="submission" date="2022-02" db="EMBL/GenBank/DDBJ databases">
        <title>Atlantic sturgeon de novo genome assembly.</title>
        <authorList>
            <person name="Stock M."/>
            <person name="Klopp C."/>
            <person name="Guiguen Y."/>
            <person name="Cabau C."/>
            <person name="Parinello H."/>
            <person name="Santidrian Yebra-Pimentel E."/>
            <person name="Kuhl H."/>
            <person name="Dirks R.P."/>
            <person name="Guessner J."/>
            <person name="Wuertz S."/>
            <person name="Du K."/>
            <person name="Schartl M."/>
        </authorList>
    </citation>
    <scope>NUCLEOTIDE SEQUENCE</scope>
    <source>
        <strain evidence="20">STURGEONOMICS-FGT-2020</strain>
        <tissue evidence="20">Whole blood</tissue>
    </source>
</reference>
<evidence type="ECO:0000256" key="13">
    <source>
        <dbReference type="ARBA" id="ARBA00053281"/>
    </source>
</evidence>
<evidence type="ECO:0000256" key="10">
    <source>
        <dbReference type="ARBA" id="ARBA00022946"/>
    </source>
</evidence>
<dbReference type="GO" id="GO:0000014">
    <property type="term" value="F:single-stranded DNA endodeoxyribonuclease activity"/>
    <property type="evidence" value="ECO:0007669"/>
    <property type="project" value="TreeGrafter"/>
</dbReference>
<dbReference type="Proteomes" id="UP001230051">
    <property type="component" value="Unassembled WGS sequence"/>
</dbReference>
<evidence type="ECO:0000256" key="1">
    <source>
        <dbReference type="ARBA" id="ARBA00001968"/>
    </source>
</evidence>
<dbReference type="GO" id="GO:0046872">
    <property type="term" value="F:metal ion binding"/>
    <property type="evidence" value="ECO:0007669"/>
    <property type="project" value="UniProtKB-KW"/>
</dbReference>
<keyword evidence="11" id="KW-0496">Mitochondrion</keyword>